<dbReference type="NCBIfam" id="TIGR00018">
    <property type="entry name" value="panC"/>
    <property type="match status" value="1"/>
</dbReference>
<protein>
    <recommendedName>
        <fullName evidence="5">Pantoate--beta-alanine ligase</fullName>
        <ecNumber evidence="4">6.3.2.1</ecNumber>
    </recommendedName>
    <alternativeName>
        <fullName evidence="15">Pantoate-activating enzyme</fullName>
    </alternativeName>
    <alternativeName>
        <fullName evidence="14">Pantothenate synthetase</fullName>
    </alternativeName>
</protein>
<comment type="similarity">
    <text evidence="3">Belongs to the pantothenate synthetase family.</text>
</comment>
<dbReference type="PANTHER" id="PTHR23501">
    <property type="entry name" value="MAJOR FACILITATOR SUPERFAMILY"/>
    <property type="match status" value="1"/>
</dbReference>
<evidence type="ECO:0000313" key="21">
    <source>
        <dbReference type="Proteomes" id="UP000078240"/>
    </source>
</evidence>
<keyword evidence="7" id="KW-0436">Ligase</keyword>
<feature type="transmembrane region" description="Helical" evidence="18">
    <location>
        <begin position="278"/>
        <end position="298"/>
    </location>
</feature>
<evidence type="ECO:0000313" key="20">
    <source>
        <dbReference type="EMBL" id="OAQ74914.1"/>
    </source>
</evidence>
<feature type="transmembrane region" description="Helical" evidence="18">
    <location>
        <begin position="149"/>
        <end position="168"/>
    </location>
</feature>
<dbReference type="Gene3D" id="1.20.1250.20">
    <property type="entry name" value="MFS general substrate transporter like domains"/>
    <property type="match status" value="1"/>
</dbReference>
<evidence type="ECO:0000256" key="12">
    <source>
        <dbReference type="ARBA" id="ARBA00022989"/>
    </source>
</evidence>
<dbReference type="SUPFAM" id="SSF52374">
    <property type="entry name" value="Nucleotidylyl transferase"/>
    <property type="match status" value="1"/>
</dbReference>
<keyword evidence="12 18" id="KW-1133">Transmembrane helix</keyword>
<evidence type="ECO:0000256" key="6">
    <source>
        <dbReference type="ARBA" id="ARBA00022448"/>
    </source>
</evidence>
<feature type="compositionally biased region" description="Basic and acidic residues" evidence="17">
    <location>
        <begin position="48"/>
        <end position="62"/>
    </location>
</feature>
<dbReference type="InterPro" id="IPR014729">
    <property type="entry name" value="Rossmann-like_a/b/a_fold"/>
</dbReference>
<dbReference type="FunFam" id="3.40.50.620:FF:000013">
    <property type="entry name" value="Pantothenate synthetase"/>
    <property type="match status" value="1"/>
</dbReference>
<dbReference type="CDD" id="cd17502">
    <property type="entry name" value="MFS_Azr1_MDR_like"/>
    <property type="match status" value="1"/>
</dbReference>
<evidence type="ECO:0000256" key="13">
    <source>
        <dbReference type="ARBA" id="ARBA00023136"/>
    </source>
</evidence>
<feature type="transmembrane region" description="Helical" evidence="18">
    <location>
        <begin position="237"/>
        <end position="257"/>
    </location>
</feature>
<dbReference type="PANTHER" id="PTHR23501:SF177">
    <property type="entry name" value="MAJOR FACILITATOR SUPERFAMILY (MFS) PROFILE DOMAIN-CONTAINING PROTEIN-RELATED"/>
    <property type="match status" value="1"/>
</dbReference>
<dbReference type="UniPathway" id="UPA00028">
    <property type="reaction ID" value="UER00005"/>
</dbReference>
<reference evidence="20 21" key="1">
    <citation type="submission" date="2016-01" db="EMBL/GenBank/DDBJ databases">
        <title>Biosynthesis of antibiotic leucinostatins and their inhibition on Phytophthora in bio-control Purpureocillium lilacinum.</title>
        <authorList>
            <person name="Wang G."/>
            <person name="Liu Z."/>
            <person name="Lin R."/>
            <person name="Li E."/>
            <person name="Mao Z."/>
            <person name="Ling J."/>
            <person name="Yin W."/>
            <person name="Xie B."/>
        </authorList>
    </citation>
    <scope>NUCLEOTIDE SEQUENCE [LARGE SCALE GENOMIC DNA]</scope>
    <source>
        <strain evidence="20">PLBJ-1</strain>
    </source>
</reference>
<dbReference type="Proteomes" id="UP000078240">
    <property type="component" value="Unassembled WGS sequence"/>
</dbReference>
<feature type="transmembrane region" description="Helical" evidence="18">
    <location>
        <begin position="81"/>
        <end position="107"/>
    </location>
</feature>
<dbReference type="FunFam" id="1.20.1720.10:FF:000012">
    <property type="entry name" value="MFS toxin efflux pump (AflT)"/>
    <property type="match status" value="1"/>
</dbReference>
<dbReference type="Gene3D" id="1.20.1720.10">
    <property type="entry name" value="Multidrug resistance protein D"/>
    <property type="match status" value="1"/>
</dbReference>
<comment type="subcellular location">
    <subcellularLocation>
        <location evidence="1">Membrane</location>
        <topology evidence="1">Multi-pass membrane protein</topology>
    </subcellularLocation>
</comment>
<dbReference type="HAMAP" id="MF_00158">
    <property type="entry name" value="PanC"/>
    <property type="match status" value="1"/>
</dbReference>
<keyword evidence="13 18" id="KW-0472">Membrane</keyword>
<feature type="transmembrane region" description="Helical" evidence="18">
    <location>
        <begin position="444"/>
        <end position="465"/>
    </location>
</feature>
<feature type="transmembrane region" description="Helical" evidence="18">
    <location>
        <begin position="174"/>
        <end position="195"/>
    </location>
</feature>
<keyword evidence="10" id="KW-0547">Nucleotide-binding</keyword>
<dbReference type="GO" id="GO:0004592">
    <property type="term" value="F:pantoate-beta-alanine ligase activity"/>
    <property type="evidence" value="ECO:0007669"/>
    <property type="project" value="UniProtKB-EC"/>
</dbReference>
<evidence type="ECO:0000256" key="4">
    <source>
        <dbReference type="ARBA" id="ARBA00012219"/>
    </source>
</evidence>
<feature type="transmembrane region" description="Helical" evidence="18">
    <location>
        <begin position="119"/>
        <end position="137"/>
    </location>
</feature>
<dbReference type="FunFam" id="1.20.1250.20:FF:000196">
    <property type="entry name" value="MFS toxin efflux pump (AflT)"/>
    <property type="match status" value="1"/>
</dbReference>
<evidence type="ECO:0000256" key="1">
    <source>
        <dbReference type="ARBA" id="ARBA00004141"/>
    </source>
</evidence>
<evidence type="ECO:0000256" key="16">
    <source>
        <dbReference type="ARBA" id="ARBA00048258"/>
    </source>
</evidence>
<dbReference type="FunFam" id="3.30.1300.10:FF:000002">
    <property type="entry name" value="Pantoate--beta-alanine ligase"/>
    <property type="match status" value="1"/>
</dbReference>
<evidence type="ECO:0000256" key="17">
    <source>
        <dbReference type="SAM" id="MobiDB-lite"/>
    </source>
</evidence>
<dbReference type="Pfam" id="PF07690">
    <property type="entry name" value="MFS_1"/>
    <property type="match status" value="1"/>
</dbReference>
<feature type="domain" description="Major facilitator superfamily (MFS) profile" evidence="19">
    <location>
        <begin position="84"/>
        <end position="527"/>
    </location>
</feature>
<dbReference type="SUPFAM" id="SSF103473">
    <property type="entry name" value="MFS general substrate transporter"/>
    <property type="match status" value="1"/>
</dbReference>
<evidence type="ECO:0000256" key="3">
    <source>
        <dbReference type="ARBA" id="ARBA00009256"/>
    </source>
</evidence>
<evidence type="ECO:0000256" key="2">
    <source>
        <dbReference type="ARBA" id="ARBA00004990"/>
    </source>
</evidence>
<dbReference type="CDD" id="cd00560">
    <property type="entry name" value="PanC"/>
    <property type="match status" value="1"/>
</dbReference>
<comment type="caution">
    <text evidence="20">The sequence shown here is derived from an EMBL/GenBank/DDBJ whole genome shotgun (WGS) entry which is preliminary data.</text>
</comment>
<dbReference type="InterPro" id="IPR003721">
    <property type="entry name" value="Pantoate_ligase"/>
</dbReference>
<evidence type="ECO:0000256" key="5">
    <source>
        <dbReference type="ARBA" id="ARBA00015647"/>
    </source>
</evidence>
<feature type="transmembrane region" description="Helical" evidence="18">
    <location>
        <begin position="304"/>
        <end position="327"/>
    </location>
</feature>
<evidence type="ECO:0000256" key="10">
    <source>
        <dbReference type="ARBA" id="ARBA00022741"/>
    </source>
</evidence>
<comment type="catalytic activity">
    <reaction evidence="16">
        <text>(R)-pantoate + beta-alanine + ATP = (R)-pantothenate + AMP + diphosphate + H(+)</text>
        <dbReference type="Rhea" id="RHEA:10912"/>
        <dbReference type="ChEBI" id="CHEBI:15378"/>
        <dbReference type="ChEBI" id="CHEBI:15980"/>
        <dbReference type="ChEBI" id="CHEBI:29032"/>
        <dbReference type="ChEBI" id="CHEBI:30616"/>
        <dbReference type="ChEBI" id="CHEBI:33019"/>
        <dbReference type="ChEBI" id="CHEBI:57966"/>
        <dbReference type="ChEBI" id="CHEBI:456215"/>
        <dbReference type="EC" id="6.3.2.1"/>
    </reaction>
</comment>
<evidence type="ECO:0000256" key="7">
    <source>
        <dbReference type="ARBA" id="ARBA00022598"/>
    </source>
</evidence>
<dbReference type="GO" id="GO:0022857">
    <property type="term" value="F:transmembrane transporter activity"/>
    <property type="evidence" value="ECO:0007669"/>
    <property type="project" value="InterPro"/>
</dbReference>
<evidence type="ECO:0000256" key="11">
    <source>
        <dbReference type="ARBA" id="ARBA00022840"/>
    </source>
</evidence>
<proteinExistence type="inferred from homology"/>
<dbReference type="InterPro" id="IPR011701">
    <property type="entry name" value="MFS"/>
</dbReference>
<dbReference type="InterPro" id="IPR020846">
    <property type="entry name" value="MFS_dom"/>
</dbReference>
<organism evidence="20 21">
    <name type="scientific">Purpureocillium lilacinum</name>
    <name type="common">Paecilomyces lilacinus</name>
    <dbReference type="NCBI Taxonomy" id="33203"/>
    <lineage>
        <taxon>Eukaryota</taxon>
        <taxon>Fungi</taxon>
        <taxon>Dikarya</taxon>
        <taxon>Ascomycota</taxon>
        <taxon>Pezizomycotina</taxon>
        <taxon>Sordariomycetes</taxon>
        <taxon>Hypocreomycetidae</taxon>
        <taxon>Hypocreales</taxon>
        <taxon>Ophiocordycipitaceae</taxon>
        <taxon>Purpureocillium</taxon>
    </lineage>
</organism>
<keyword evidence="6" id="KW-0813">Transport</keyword>
<dbReference type="GO" id="GO:0005886">
    <property type="term" value="C:plasma membrane"/>
    <property type="evidence" value="ECO:0007669"/>
    <property type="project" value="TreeGrafter"/>
</dbReference>
<sequence length="982" mass="104147">MASSTTSGLGVPRDTDRPVSSAASTLAGERTSVDEKPVDTPNAVAGADPEKQDSESVMKGEQDPGSSDELSEDEYPKGIKLAFIVVALVLSIFLLSLDMTIVATAIPKITDEFKGLDKVGWYGAAFFMTVGAFQSTWGKVYKYFPLKTSFLLAILIFELGSVICGAAPNAEALITGRAIAGVGAAGLGAGAYTIIAFSAPPKKRPAFTGILGASYGIASVIGPLLGGAFTDHVSWRWCFYINLPIGAVSAVVIFLFFQTPRNAVPEEAPLLEKFLQMDPLGVVLVMGATVSYILAVQYGGVAHAWNSSVVVGLLVGFVAIVAAWAGLQWYQGERSMVPPRLAKDRTNLVMNAYAFLLAGGFFAAIYYIPIYFQSVHGTSPTASGVRNLPFIIAVTFGTVGSGAFVTATGLYQPMLLGGGVLATIGAGLLYLLDVDTSTGKWIGYQIVAGAGWGMAFQIPMIAVQGSTTPKDLASSTGMLLFFQSIGGAFLVSGAQSAFINQMVPAVLRNAPTVDMAKLVLTGATEIRKAFPVEQQPFIIDGYMTGLKVVFAICIACTGIATMVGLGTRWKKLKQDSGAAPTMLRRPILAASRAVGATAAGAAAAPRAMPRLNALAALRPVSSPLPLLFSRAHRSNGAGAGETIPSTPIRVLRAVESLRRWRKPHVINHRSVGLVPTMGALHEGHLALVRAAARENHHVVVSIYVNPAQFGIREDLGSYPVTWDTDVAALARLDRELADDGANLGRISAVFAPTTDDMYPSGFPGQAVDSKGSFVTITPVGEVLEGASRPTFFRGVATVCMKLFNIVQPDRVYFGQKDVQQTVVIRRMVRDLMVPTQVVVCPTEREPDGLALSSRNVYLGTRRRRVGIVLNSALRAAEAVYHAGQLDRGAILGAAHEITGTVLRAQMELPPDERAIFEVDYISLADPDTLEEVDAVDPDKGAVISGAIKMLPLEKAREGEDVGHAGGPQVRLIDNIILKRRSS</sequence>
<feature type="transmembrane region" description="Helical" evidence="18">
    <location>
        <begin position="388"/>
        <end position="407"/>
    </location>
</feature>
<evidence type="ECO:0000256" key="18">
    <source>
        <dbReference type="SAM" id="Phobius"/>
    </source>
</evidence>
<dbReference type="InterPro" id="IPR036259">
    <property type="entry name" value="MFS_trans_sf"/>
</dbReference>
<keyword evidence="11" id="KW-0067">ATP-binding</keyword>
<comment type="pathway">
    <text evidence="2">Cofactor biosynthesis; (R)-pantothenate biosynthesis; (R)-pantothenate from (R)-pantoate and beta-alanine: step 1/1.</text>
</comment>
<dbReference type="AlphaFoldDB" id="A0A179GAS5"/>
<evidence type="ECO:0000259" key="19">
    <source>
        <dbReference type="PROSITE" id="PS50850"/>
    </source>
</evidence>
<keyword evidence="9 18" id="KW-0812">Transmembrane</keyword>
<feature type="transmembrane region" description="Helical" evidence="18">
    <location>
        <begin position="207"/>
        <end position="225"/>
    </location>
</feature>
<evidence type="ECO:0000256" key="8">
    <source>
        <dbReference type="ARBA" id="ARBA00022655"/>
    </source>
</evidence>
<evidence type="ECO:0000256" key="15">
    <source>
        <dbReference type="ARBA" id="ARBA00032806"/>
    </source>
</evidence>
<dbReference type="EC" id="6.3.2.1" evidence="4"/>
<keyword evidence="8" id="KW-0566">Pantothenate biosynthesis</keyword>
<evidence type="ECO:0000256" key="14">
    <source>
        <dbReference type="ARBA" id="ARBA00029902"/>
    </source>
</evidence>
<dbReference type="GO" id="GO:0005524">
    <property type="term" value="F:ATP binding"/>
    <property type="evidence" value="ECO:0007669"/>
    <property type="project" value="UniProtKB-KW"/>
</dbReference>
<accession>A0A179GAS5</accession>
<feature type="transmembrane region" description="Helical" evidence="18">
    <location>
        <begin position="348"/>
        <end position="368"/>
    </location>
</feature>
<gene>
    <name evidence="20" type="ORF">VFPBJ_10209</name>
</gene>
<feature type="transmembrane region" description="Helical" evidence="18">
    <location>
        <begin position="414"/>
        <end position="432"/>
    </location>
</feature>
<feature type="region of interest" description="Disordered" evidence="17">
    <location>
        <begin position="1"/>
        <end position="72"/>
    </location>
</feature>
<dbReference type="PROSITE" id="PS50850">
    <property type="entry name" value="MFS"/>
    <property type="match status" value="1"/>
</dbReference>
<dbReference type="Gene3D" id="3.30.1300.10">
    <property type="entry name" value="Pantoate-beta-alanine ligase, C-terminal domain"/>
    <property type="match status" value="1"/>
</dbReference>
<name>A0A179GAS5_PURLI</name>
<dbReference type="Gene3D" id="3.40.50.620">
    <property type="entry name" value="HUPs"/>
    <property type="match status" value="1"/>
</dbReference>
<dbReference type="GO" id="GO:0015940">
    <property type="term" value="P:pantothenate biosynthetic process"/>
    <property type="evidence" value="ECO:0007669"/>
    <property type="project" value="UniProtKB-UniPathway"/>
</dbReference>
<dbReference type="EMBL" id="LSBH01000009">
    <property type="protein sequence ID" value="OAQ74914.1"/>
    <property type="molecule type" value="Genomic_DNA"/>
</dbReference>
<dbReference type="InterPro" id="IPR042176">
    <property type="entry name" value="Pantoate_ligase_C"/>
</dbReference>
<evidence type="ECO:0000256" key="9">
    <source>
        <dbReference type="ARBA" id="ARBA00022692"/>
    </source>
</evidence>
<dbReference type="Pfam" id="PF02569">
    <property type="entry name" value="Pantoate_ligase"/>
    <property type="match status" value="1"/>
</dbReference>
<feature type="transmembrane region" description="Helical" evidence="18">
    <location>
        <begin position="548"/>
        <end position="566"/>
    </location>
</feature>
<feature type="transmembrane region" description="Helical" evidence="18">
    <location>
        <begin position="477"/>
        <end position="499"/>
    </location>
</feature>